<feature type="disulfide bond" description="Redox-active" evidence="10">
    <location>
        <begin position="33"/>
        <end position="36"/>
    </location>
</feature>
<evidence type="ECO:0000256" key="3">
    <source>
        <dbReference type="ARBA" id="ARBA00022448"/>
    </source>
</evidence>
<feature type="site" description="Contributes to redox potential value" evidence="9">
    <location>
        <position position="35"/>
    </location>
</feature>
<name>A0AAV4LA23_9BACL</name>
<evidence type="ECO:0000256" key="8">
    <source>
        <dbReference type="PIRNR" id="PIRNR000077"/>
    </source>
</evidence>
<dbReference type="FunFam" id="3.40.30.10:FF:000001">
    <property type="entry name" value="Thioredoxin"/>
    <property type="match status" value="1"/>
</dbReference>
<dbReference type="NCBIfam" id="TIGR01068">
    <property type="entry name" value="thioredoxin"/>
    <property type="match status" value="1"/>
</dbReference>
<keyword evidence="4" id="KW-0249">Electron transport</keyword>
<proteinExistence type="inferred from homology"/>
<dbReference type="GO" id="GO:0005829">
    <property type="term" value="C:cytosol"/>
    <property type="evidence" value="ECO:0007669"/>
    <property type="project" value="TreeGrafter"/>
</dbReference>
<keyword evidence="6 10" id="KW-0676">Redox-active center</keyword>
<keyword evidence="13" id="KW-1185">Reference proteome</keyword>
<dbReference type="Proteomes" id="UP001057291">
    <property type="component" value="Unassembled WGS sequence"/>
</dbReference>
<dbReference type="GO" id="GO:0045454">
    <property type="term" value="P:cell redox homeostasis"/>
    <property type="evidence" value="ECO:0007669"/>
    <property type="project" value="TreeGrafter"/>
</dbReference>
<dbReference type="PROSITE" id="PS51352">
    <property type="entry name" value="THIOREDOXIN_2"/>
    <property type="match status" value="1"/>
</dbReference>
<evidence type="ECO:0000313" key="12">
    <source>
        <dbReference type="EMBL" id="GIM44684.1"/>
    </source>
</evidence>
<evidence type="ECO:0000256" key="4">
    <source>
        <dbReference type="ARBA" id="ARBA00022982"/>
    </source>
</evidence>
<dbReference type="InterPro" id="IPR005746">
    <property type="entry name" value="Thioredoxin"/>
</dbReference>
<feature type="site" description="Deprotonates C-terminal active site Cys" evidence="9">
    <location>
        <position position="27"/>
    </location>
</feature>
<protein>
    <recommendedName>
        <fullName evidence="2 7">Thioredoxin</fullName>
    </recommendedName>
</protein>
<evidence type="ECO:0000256" key="7">
    <source>
        <dbReference type="NCBIfam" id="TIGR01068"/>
    </source>
</evidence>
<dbReference type="InterPro" id="IPR036249">
    <property type="entry name" value="Thioredoxin-like_sf"/>
</dbReference>
<dbReference type="PIRSF" id="PIRSF000077">
    <property type="entry name" value="Thioredoxin"/>
    <property type="match status" value="1"/>
</dbReference>
<organism evidence="12 13">
    <name type="scientific">Collibacillus ludicampi</name>
    <dbReference type="NCBI Taxonomy" id="2771369"/>
    <lineage>
        <taxon>Bacteria</taxon>
        <taxon>Bacillati</taxon>
        <taxon>Bacillota</taxon>
        <taxon>Bacilli</taxon>
        <taxon>Bacillales</taxon>
        <taxon>Alicyclobacillaceae</taxon>
        <taxon>Collibacillus</taxon>
    </lineage>
</organism>
<evidence type="ECO:0000256" key="10">
    <source>
        <dbReference type="PIRSR" id="PIRSR000077-4"/>
    </source>
</evidence>
<feature type="active site" description="Nucleophile" evidence="9">
    <location>
        <position position="36"/>
    </location>
</feature>
<dbReference type="PRINTS" id="PR00421">
    <property type="entry name" value="THIOREDOXIN"/>
</dbReference>
<accession>A0AAV4LA23</accession>
<comment type="similarity">
    <text evidence="1 8">Belongs to the thioredoxin family.</text>
</comment>
<comment type="caution">
    <text evidence="12">The sequence shown here is derived from an EMBL/GenBank/DDBJ whole genome shotgun (WGS) entry which is preliminary data.</text>
</comment>
<dbReference type="InterPro" id="IPR013766">
    <property type="entry name" value="Thioredoxin_domain"/>
</dbReference>
<feature type="domain" description="Thioredoxin" evidence="11">
    <location>
        <begin position="1"/>
        <end position="108"/>
    </location>
</feature>
<evidence type="ECO:0000256" key="9">
    <source>
        <dbReference type="PIRSR" id="PIRSR000077-1"/>
    </source>
</evidence>
<dbReference type="PROSITE" id="PS00194">
    <property type="entry name" value="THIOREDOXIN_1"/>
    <property type="match status" value="1"/>
</dbReference>
<evidence type="ECO:0000313" key="13">
    <source>
        <dbReference type="Proteomes" id="UP001057291"/>
    </source>
</evidence>
<gene>
    <name evidence="12" type="ORF">DNHGIG_02330</name>
</gene>
<dbReference type="EMBL" id="BOQE01000001">
    <property type="protein sequence ID" value="GIM44684.1"/>
    <property type="molecule type" value="Genomic_DNA"/>
</dbReference>
<dbReference type="Gene3D" id="3.40.30.10">
    <property type="entry name" value="Glutaredoxin"/>
    <property type="match status" value="1"/>
</dbReference>
<dbReference type="Pfam" id="PF00085">
    <property type="entry name" value="Thioredoxin"/>
    <property type="match status" value="1"/>
</dbReference>
<dbReference type="AlphaFoldDB" id="A0AAV4LA23"/>
<dbReference type="CDD" id="cd02947">
    <property type="entry name" value="TRX_family"/>
    <property type="match status" value="1"/>
</dbReference>
<dbReference type="PANTHER" id="PTHR45663">
    <property type="entry name" value="GEO12009P1"/>
    <property type="match status" value="1"/>
</dbReference>
<evidence type="ECO:0000259" key="11">
    <source>
        <dbReference type="PROSITE" id="PS51352"/>
    </source>
</evidence>
<evidence type="ECO:0000256" key="6">
    <source>
        <dbReference type="ARBA" id="ARBA00023284"/>
    </source>
</evidence>
<reference evidence="12" key="1">
    <citation type="journal article" date="2023" name="Int. J. Syst. Evol. Microbiol.">
        <title>Collibacillus ludicampi gen. nov., sp. nov., a new soil bacterium of the family Alicyclobacillaceae.</title>
        <authorList>
            <person name="Jojima T."/>
            <person name="Ioku Y."/>
            <person name="Fukuta Y."/>
            <person name="Shirasaka N."/>
            <person name="Matsumura Y."/>
            <person name="Mori M."/>
        </authorList>
    </citation>
    <scope>NUCLEOTIDE SEQUENCE</scope>
    <source>
        <strain evidence="12">TP075</strain>
    </source>
</reference>
<dbReference type="PANTHER" id="PTHR45663:SF11">
    <property type="entry name" value="GEO12009P1"/>
    <property type="match status" value="1"/>
</dbReference>
<feature type="active site" description="Nucleophile" evidence="9">
    <location>
        <position position="33"/>
    </location>
</feature>
<evidence type="ECO:0000256" key="1">
    <source>
        <dbReference type="ARBA" id="ARBA00008987"/>
    </source>
</evidence>
<dbReference type="RefSeq" id="WP_282197950.1">
    <property type="nucleotide sequence ID" value="NZ_BOQE01000001.1"/>
</dbReference>
<evidence type="ECO:0000256" key="2">
    <source>
        <dbReference type="ARBA" id="ARBA00020570"/>
    </source>
</evidence>
<keyword evidence="5 10" id="KW-1015">Disulfide bond</keyword>
<sequence>MASASVLSVTEANFEETLKTDKPVLIDFWAEWCGPCRMVAPVIDEVANELSGKLVVGKINVDENPAIAQKYGIMSIPTMLVFKNGEVVKSLVGYMPKKDMLDKLADVL</sequence>
<dbReference type="SUPFAM" id="SSF52833">
    <property type="entry name" value="Thioredoxin-like"/>
    <property type="match status" value="1"/>
</dbReference>
<dbReference type="InterPro" id="IPR017937">
    <property type="entry name" value="Thioredoxin_CS"/>
</dbReference>
<dbReference type="GO" id="GO:0015035">
    <property type="term" value="F:protein-disulfide reductase activity"/>
    <property type="evidence" value="ECO:0007669"/>
    <property type="project" value="UniProtKB-UniRule"/>
</dbReference>
<evidence type="ECO:0000256" key="5">
    <source>
        <dbReference type="ARBA" id="ARBA00023157"/>
    </source>
</evidence>
<feature type="site" description="Contributes to redox potential value" evidence="9">
    <location>
        <position position="34"/>
    </location>
</feature>
<keyword evidence="3" id="KW-0813">Transport</keyword>